<evidence type="ECO:0000313" key="5">
    <source>
        <dbReference type="EMBL" id="RUO76165.1"/>
    </source>
</evidence>
<dbReference type="PANTHER" id="PTHR44196:SF1">
    <property type="entry name" value="DEHYDROGENASE_REDUCTASE SDR FAMILY MEMBER 7B"/>
    <property type="match status" value="1"/>
</dbReference>
<evidence type="ECO:0000256" key="3">
    <source>
        <dbReference type="RuleBase" id="RU000363"/>
    </source>
</evidence>
<dbReference type="InterPro" id="IPR057326">
    <property type="entry name" value="KR_dom"/>
</dbReference>
<organism evidence="5 6">
    <name type="scientific">Idiomarina seosinensis</name>
    <dbReference type="NCBI Taxonomy" id="281739"/>
    <lineage>
        <taxon>Bacteria</taxon>
        <taxon>Pseudomonadati</taxon>
        <taxon>Pseudomonadota</taxon>
        <taxon>Gammaproteobacteria</taxon>
        <taxon>Alteromonadales</taxon>
        <taxon>Idiomarinaceae</taxon>
        <taxon>Idiomarina</taxon>
    </lineage>
</organism>
<dbReference type="Proteomes" id="UP000287908">
    <property type="component" value="Unassembled WGS sequence"/>
</dbReference>
<dbReference type="PRINTS" id="PR00081">
    <property type="entry name" value="GDHRDH"/>
</dbReference>
<dbReference type="Gene3D" id="3.40.50.720">
    <property type="entry name" value="NAD(P)-binding Rossmann-like Domain"/>
    <property type="match status" value="1"/>
</dbReference>
<dbReference type="CDD" id="cd05233">
    <property type="entry name" value="SDR_c"/>
    <property type="match status" value="1"/>
</dbReference>
<evidence type="ECO:0000256" key="1">
    <source>
        <dbReference type="ARBA" id="ARBA00006484"/>
    </source>
</evidence>
<dbReference type="InterPro" id="IPR036291">
    <property type="entry name" value="NAD(P)-bd_dom_sf"/>
</dbReference>
<sequence>MSQFNWQQQTIVLTGAAGGLGQALAEALSQRGARLIMVGRTSGTLDALAKRLNQTSFEADLTQQSERARLLKFITEQGAAVTGLINNAAVTHEGLFGNATADDIERVITTNLMVPIALTHDFLPVLSANKGWVLNIGSVFGAIGFPGQSLYCASKFGLRGFSEALNRELLNSDINVMYAAPRAIKTSLNNGLISRLNTTLKTKQDAPQQVAQQLATQIENQSWLRTLGWPERLFVRLNGLWPEQVGRSLKKARDTLYQLLEEYRHEKH</sequence>
<evidence type="ECO:0000256" key="2">
    <source>
        <dbReference type="ARBA" id="ARBA00023002"/>
    </source>
</evidence>
<dbReference type="NCBIfam" id="NF006565">
    <property type="entry name" value="PRK09072.1"/>
    <property type="match status" value="1"/>
</dbReference>
<evidence type="ECO:0000259" key="4">
    <source>
        <dbReference type="SMART" id="SM00822"/>
    </source>
</evidence>
<dbReference type="SUPFAM" id="SSF51735">
    <property type="entry name" value="NAD(P)-binding Rossmann-fold domains"/>
    <property type="match status" value="1"/>
</dbReference>
<dbReference type="RefSeq" id="WP_126784888.1">
    <property type="nucleotide sequence ID" value="NZ_PIQF01000002.1"/>
</dbReference>
<dbReference type="SMART" id="SM00822">
    <property type="entry name" value="PKS_KR"/>
    <property type="match status" value="1"/>
</dbReference>
<dbReference type="EMBL" id="PIQF01000002">
    <property type="protein sequence ID" value="RUO76165.1"/>
    <property type="molecule type" value="Genomic_DNA"/>
</dbReference>
<protein>
    <submittedName>
        <fullName evidence="5">Short chain dehydrogenase</fullName>
    </submittedName>
</protein>
<proteinExistence type="inferred from homology"/>
<comment type="similarity">
    <text evidence="1 3">Belongs to the short-chain dehydrogenases/reductases (SDR) family.</text>
</comment>
<dbReference type="AlphaFoldDB" id="A0A432ZDX2"/>
<dbReference type="Pfam" id="PF00106">
    <property type="entry name" value="adh_short"/>
    <property type="match status" value="1"/>
</dbReference>
<dbReference type="GO" id="GO:0016020">
    <property type="term" value="C:membrane"/>
    <property type="evidence" value="ECO:0007669"/>
    <property type="project" value="TreeGrafter"/>
</dbReference>
<evidence type="ECO:0000313" key="6">
    <source>
        <dbReference type="Proteomes" id="UP000287908"/>
    </source>
</evidence>
<dbReference type="GO" id="GO:0016491">
    <property type="term" value="F:oxidoreductase activity"/>
    <property type="evidence" value="ECO:0007669"/>
    <property type="project" value="UniProtKB-KW"/>
</dbReference>
<dbReference type="PRINTS" id="PR00080">
    <property type="entry name" value="SDRFAMILY"/>
</dbReference>
<dbReference type="InterPro" id="IPR002347">
    <property type="entry name" value="SDR_fam"/>
</dbReference>
<gene>
    <name evidence="5" type="ORF">CWI81_08615</name>
</gene>
<comment type="caution">
    <text evidence="5">The sequence shown here is derived from an EMBL/GenBank/DDBJ whole genome shotgun (WGS) entry which is preliminary data.</text>
</comment>
<dbReference type="PANTHER" id="PTHR44196">
    <property type="entry name" value="DEHYDROGENASE/REDUCTASE SDR FAMILY MEMBER 7B"/>
    <property type="match status" value="1"/>
</dbReference>
<feature type="domain" description="Ketoreductase" evidence="4">
    <location>
        <begin position="9"/>
        <end position="183"/>
    </location>
</feature>
<accession>A0A432ZDX2</accession>
<keyword evidence="6" id="KW-1185">Reference proteome</keyword>
<name>A0A432ZDX2_9GAMM</name>
<dbReference type="OrthoDB" id="4690547at2"/>
<keyword evidence="2" id="KW-0560">Oxidoreductase</keyword>
<reference evidence="5 6" key="1">
    <citation type="journal article" date="2011" name="Front. Microbiol.">
        <title>Genomic signatures of strain selection and enhancement in Bacillus atrophaeus var. globigii, a historical biowarfare simulant.</title>
        <authorList>
            <person name="Gibbons H.S."/>
            <person name="Broomall S.M."/>
            <person name="McNew L.A."/>
            <person name="Daligault H."/>
            <person name="Chapman C."/>
            <person name="Bruce D."/>
            <person name="Karavis M."/>
            <person name="Krepps M."/>
            <person name="McGregor P.A."/>
            <person name="Hong C."/>
            <person name="Park K.H."/>
            <person name="Akmal A."/>
            <person name="Feldman A."/>
            <person name="Lin J.S."/>
            <person name="Chang W.E."/>
            <person name="Higgs B.W."/>
            <person name="Demirev P."/>
            <person name="Lindquist J."/>
            <person name="Liem A."/>
            <person name="Fochler E."/>
            <person name="Read T.D."/>
            <person name="Tapia R."/>
            <person name="Johnson S."/>
            <person name="Bishop-Lilly K.A."/>
            <person name="Detter C."/>
            <person name="Han C."/>
            <person name="Sozhamannan S."/>
            <person name="Rosenzweig C.N."/>
            <person name="Skowronski E.W."/>
        </authorList>
    </citation>
    <scope>NUCLEOTIDE SEQUENCE [LARGE SCALE GENOMIC DNA]</scope>
    <source>
        <strain evidence="5 6">CL-SP19</strain>
    </source>
</reference>